<sequence>MRTARPCSRDFARSKLFSPTGRLAGEVRLVGLFTATAYASPVRDVPVVRRKIAAVASRAGLDQDRIHTADEAIGLAEQRPLQRSLLPDPSRDEVVQPVVGNPIGPGAAIGWTLLRSPRGCPLEWCS</sequence>
<dbReference type="OrthoDB" id="9758052at2"/>
<evidence type="ECO:0000313" key="1">
    <source>
        <dbReference type="EMBL" id="KMO31594.1"/>
    </source>
</evidence>
<evidence type="ECO:0000313" key="2">
    <source>
        <dbReference type="Proteomes" id="UP000036449"/>
    </source>
</evidence>
<accession>A0A0J6SD65</accession>
<name>A0A0J6SD65_9HYPH</name>
<comment type="caution">
    <text evidence="1">The sequence shown here is derived from an EMBL/GenBank/DDBJ whole genome shotgun (WGS) entry which is preliminary data.</text>
</comment>
<dbReference type="EMBL" id="LABZ01000240">
    <property type="protein sequence ID" value="KMO31594.1"/>
    <property type="molecule type" value="Genomic_DNA"/>
</dbReference>
<dbReference type="AlphaFoldDB" id="A0A0J6SD65"/>
<gene>
    <name evidence="1" type="ORF">VQ03_26880</name>
</gene>
<reference evidence="1 2" key="1">
    <citation type="submission" date="2015-03" db="EMBL/GenBank/DDBJ databases">
        <title>Genome sequencing of Methylobacterium tarhaniae DSM 25844.</title>
        <authorList>
            <person name="Chaudhry V."/>
            <person name="Patil P.B."/>
        </authorList>
    </citation>
    <scope>NUCLEOTIDE SEQUENCE [LARGE SCALE GENOMIC DNA]</scope>
    <source>
        <strain evidence="1 2">DSM 25844</strain>
    </source>
</reference>
<protein>
    <submittedName>
        <fullName evidence="1">Uncharacterized protein</fullName>
    </submittedName>
</protein>
<dbReference type="Proteomes" id="UP000036449">
    <property type="component" value="Unassembled WGS sequence"/>
</dbReference>
<proteinExistence type="predicted"/>
<organism evidence="1 2">
    <name type="scientific">Methylobacterium tarhaniae</name>
    <dbReference type="NCBI Taxonomy" id="1187852"/>
    <lineage>
        <taxon>Bacteria</taxon>
        <taxon>Pseudomonadati</taxon>
        <taxon>Pseudomonadota</taxon>
        <taxon>Alphaproteobacteria</taxon>
        <taxon>Hyphomicrobiales</taxon>
        <taxon>Methylobacteriaceae</taxon>
        <taxon>Methylobacterium</taxon>
    </lineage>
</organism>
<keyword evidence="2" id="KW-1185">Reference proteome</keyword>
<dbReference type="PATRIC" id="fig|1187852.3.peg.3373"/>